<accession>A0A368GRY7</accession>
<organism evidence="2 3">
    <name type="scientific">Ancylostoma caninum</name>
    <name type="common">Dog hookworm</name>
    <dbReference type="NCBI Taxonomy" id="29170"/>
    <lineage>
        <taxon>Eukaryota</taxon>
        <taxon>Metazoa</taxon>
        <taxon>Ecdysozoa</taxon>
        <taxon>Nematoda</taxon>
        <taxon>Chromadorea</taxon>
        <taxon>Rhabditida</taxon>
        <taxon>Rhabditina</taxon>
        <taxon>Rhabditomorpha</taxon>
        <taxon>Strongyloidea</taxon>
        <taxon>Ancylostomatidae</taxon>
        <taxon>Ancylostomatinae</taxon>
        <taxon>Ancylostoma</taxon>
    </lineage>
</organism>
<sequence length="66" mass="7569">MSLYRVASALLFMLFFTCALSSPAVLGESLVETPDGLSYLLKRRDAAVPYELPEYLLKSMLKYRRY</sequence>
<feature type="signal peptide" evidence="1">
    <location>
        <begin position="1"/>
        <end position="21"/>
    </location>
</feature>
<proteinExistence type="predicted"/>
<feature type="chain" id="PRO_5017043508" evidence="1">
    <location>
        <begin position="22"/>
        <end position="66"/>
    </location>
</feature>
<protein>
    <submittedName>
        <fullName evidence="2">Uncharacterized protein</fullName>
    </submittedName>
</protein>
<dbReference type="AlphaFoldDB" id="A0A368GRY7"/>
<gene>
    <name evidence="2" type="ORF">ANCCAN_07566</name>
</gene>
<dbReference type="EMBL" id="JOJR01000080">
    <property type="protein sequence ID" value="RCN46388.1"/>
    <property type="molecule type" value="Genomic_DNA"/>
</dbReference>
<evidence type="ECO:0000256" key="1">
    <source>
        <dbReference type="SAM" id="SignalP"/>
    </source>
</evidence>
<evidence type="ECO:0000313" key="3">
    <source>
        <dbReference type="Proteomes" id="UP000252519"/>
    </source>
</evidence>
<keyword evidence="3" id="KW-1185">Reference proteome</keyword>
<dbReference type="OrthoDB" id="5833671at2759"/>
<keyword evidence="1" id="KW-0732">Signal</keyword>
<name>A0A368GRY7_ANCCA</name>
<comment type="caution">
    <text evidence="2">The sequence shown here is derived from an EMBL/GenBank/DDBJ whole genome shotgun (WGS) entry which is preliminary data.</text>
</comment>
<evidence type="ECO:0000313" key="2">
    <source>
        <dbReference type="EMBL" id="RCN46388.1"/>
    </source>
</evidence>
<reference evidence="2 3" key="1">
    <citation type="submission" date="2014-10" db="EMBL/GenBank/DDBJ databases">
        <title>Draft genome of the hookworm Ancylostoma caninum.</title>
        <authorList>
            <person name="Mitreva M."/>
        </authorList>
    </citation>
    <scope>NUCLEOTIDE SEQUENCE [LARGE SCALE GENOMIC DNA]</scope>
    <source>
        <strain evidence="2 3">Baltimore</strain>
    </source>
</reference>
<dbReference type="Proteomes" id="UP000252519">
    <property type="component" value="Unassembled WGS sequence"/>
</dbReference>